<evidence type="ECO:0000313" key="13">
    <source>
        <dbReference type="Proteomes" id="UP000013042"/>
    </source>
</evidence>
<dbReference type="AlphaFoldDB" id="N6YU18"/>
<dbReference type="GO" id="GO:0005524">
    <property type="term" value="F:ATP binding"/>
    <property type="evidence" value="ECO:0007669"/>
    <property type="project" value="UniProtKB-KW"/>
</dbReference>
<dbReference type="InterPro" id="IPR027417">
    <property type="entry name" value="P-loop_NTPase"/>
</dbReference>
<dbReference type="SUPFAM" id="SSF50331">
    <property type="entry name" value="MOP-like"/>
    <property type="match status" value="1"/>
</dbReference>
<dbReference type="InterPro" id="IPR003593">
    <property type="entry name" value="AAA+_ATPase"/>
</dbReference>
<evidence type="ECO:0000256" key="1">
    <source>
        <dbReference type="ARBA" id="ARBA00022448"/>
    </source>
</evidence>
<evidence type="ECO:0000259" key="10">
    <source>
        <dbReference type="PROSITE" id="PS50893"/>
    </source>
</evidence>
<protein>
    <submittedName>
        <fullName evidence="12">Molybdenum ABC transporter ATP-binding protein</fullName>
    </submittedName>
</protein>
<dbReference type="NCBIfam" id="TIGR02142">
    <property type="entry name" value="modC_ABC"/>
    <property type="match status" value="1"/>
</dbReference>
<proteinExistence type="predicted"/>
<evidence type="ECO:0000256" key="3">
    <source>
        <dbReference type="ARBA" id="ARBA00022505"/>
    </source>
</evidence>
<dbReference type="EMBL" id="AMXD01000136">
    <property type="protein sequence ID" value="ENO83444.1"/>
    <property type="molecule type" value="Genomic_DNA"/>
</dbReference>
<accession>N6YU18</accession>
<dbReference type="SMART" id="SM00382">
    <property type="entry name" value="AAA"/>
    <property type="match status" value="1"/>
</dbReference>
<keyword evidence="7" id="KW-1278">Translocase</keyword>
<dbReference type="SUPFAM" id="SSF52540">
    <property type="entry name" value="P-loop containing nucleoside triphosphate hydrolases"/>
    <property type="match status" value="1"/>
</dbReference>
<feature type="domain" description="Mop" evidence="11">
    <location>
        <begin position="295"/>
        <end position="360"/>
    </location>
</feature>
<evidence type="ECO:0000256" key="2">
    <source>
        <dbReference type="ARBA" id="ARBA00022475"/>
    </source>
</evidence>
<gene>
    <name evidence="12" type="ORF">C665_16307</name>
</gene>
<comment type="caution">
    <text evidence="12">The sequence shown here is derived from an EMBL/GenBank/DDBJ whole genome shotgun (WGS) entry which is preliminary data.</text>
</comment>
<evidence type="ECO:0000256" key="9">
    <source>
        <dbReference type="PROSITE-ProRule" id="PRU01213"/>
    </source>
</evidence>
<dbReference type="PROSITE" id="PS51866">
    <property type="entry name" value="MOP"/>
    <property type="match status" value="1"/>
</dbReference>
<dbReference type="GO" id="GO:0015098">
    <property type="term" value="F:molybdate ion transmembrane transporter activity"/>
    <property type="evidence" value="ECO:0007669"/>
    <property type="project" value="InterPro"/>
</dbReference>
<evidence type="ECO:0000256" key="5">
    <source>
        <dbReference type="ARBA" id="ARBA00022741"/>
    </source>
</evidence>
<dbReference type="GO" id="GO:0016887">
    <property type="term" value="F:ATP hydrolysis activity"/>
    <property type="evidence" value="ECO:0007669"/>
    <property type="project" value="InterPro"/>
</dbReference>
<keyword evidence="6 12" id="KW-0067">ATP-binding</keyword>
<name>N6YU18_THASP</name>
<dbReference type="Proteomes" id="UP000013042">
    <property type="component" value="Unassembled WGS sequence"/>
</dbReference>
<evidence type="ECO:0000256" key="7">
    <source>
        <dbReference type="ARBA" id="ARBA00022967"/>
    </source>
</evidence>
<keyword evidence="5" id="KW-0547">Nucleotide-binding</keyword>
<dbReference type="Pfam" id="PF03459">
    <property type="entry name" value="TOBE"/>
    <property type="match status" value="1"/>
</dbReference>
<sequence length="360" mass="39666">MADINQIRLKLPRAQFDVDVDLHLPGKGITVLFGASGSGKTSILRCVAGLERAVSGFVRIGDAVWQDDERGLFVPTWRRLLGYVFQEASLFEHLDVQRNLEYGLRRTATSADRNTLDEAVDLLGIRALLKRRPQALSGGERQRVAIARALVTEPRLLLLDEPLASLDLHRRREIMPWLERLRDQLAIPMLYVTHSMDELSRLADEVVVLDKGQAVAAGPISEVLAQGDLPALADEEAGTVIQGVVQECNSRWHLARVQLSAGCVLVRDIGLVPGNRVRLRILARDVSLTLDQPTRSSIQNHLPGVVDAVLADSHPAQALVRVRCSGDTLISRVTWKSVEELQIQPGLAMWAQVKSVAVIA</sequence>
<dbReference type="PANTHER" id="PTHR43514:SF10">
    <property type="entry name" value="MOLYBDENUM IMPORT ATP-BINDING PROTEIN MODC 2"/>
    <property type="match status" value="1"/>
</dbReference>
<evidence type="ECO:0000313" key="12">
    <source>
        <dbReference type="EMBL" id="ENO83444.1"/>
    </source>
</evidence>
<dbReference type="InterPro" id="IPR050334">
    <property type="entry name" value="Molybdenum_import_ModC"/>
</dbReference>
<keyword evidence="4" id="KW-0997">Cell inner membrane</keyword>
<evidence type="ECO:0000256" key="8">
    <source>
        <dbReference type="ARBA" id="ARBA00023136"/>
    </source>
</evidence>
<evidence type="ECO:0000256" key="4">
    <source>
        <dbReference type="ARBA" id="ARBA00022519"/>
    </source>
</evidence>
<organism evidence="12 13">
    <name type="scientific">Thauera aminoaromatica S2</name>
    <dbReference type="NCBI Taxonomy" id="1234381"/>
    <lineage>
        <taxon>Bacteria</taxon>
        <taxon>Pseudomonadati</taxon>
        <taxon>Pseudomonadota</taxon>
        <taxon>Betaproteobacteria</taxon>
        <taxon>Rhodocyclales</taxon>
        <taxon>Zoogloeaceae</taxon>
        <taxon>Thauera</taxon>
    </lineage>
</organism>
<reference evidence="12 13" key="1">
    <citation type="submission" date="2012-09" db="EMBL/GenBank/DDBJ databases">
        <title>Draft Genome Sequences of 6 Strains from Genus Thauera.</title>
        <authorList>
            <person name="Liu B."/>
            <person name="Shapleigh J.P."/>
            <person name="Frostegard A.H."/>
        </authorList>
    </citation>
    <scope>NUCLEOTIDE SEQUENCE [LARGE SCALE GENOMIC DNA]</scope>
    <source>
        <strain evidence="12 13">S2</strain>
    </source>
</reference>
<dbReference type="PROSITE" id="PS50893">
    <property type="entry name" value="ABC_TRANSPORTER_2"/>
    <property type="match status" value="1"/>
</dbReference>
<keyword evidence="1" id="KW-0813">Transport</keyword>
<feature type="domain" description="ABC transporter" evidence="10">
    <location>
        <begin position="2"/>
        <end position="236"/>
    </location>
</feature>
<evidence type="ECO:0000256" key="6">
    <source>
        <dbReference type="ARBA" id="ARBA00022840"/>
    </source>
</evidence>
<dbReference type="GO" id="GO:0016020">
    <property type="term" value="C:membrane"/>
    <property type="evidence" value="ECO:0007669"/>
    <property type="project" value="InterPro"/>
</dbReference>
<dbReference type="Gene3D" id="3.40.50.300">
    <property type="entry name" value="P-loop containing nucleotide triphosphate hydrolases"/>
    <property type="match status" value="1"/>
</dbReference>
<dbReference type="RefSeq" id="WP_004322546.1">
    <property type="nucleotide sequence ID" value="NZ_AMXD01000136.1"/>
</dbReference>
<dbReference type="Gene3D" id="2.40.50.100">
    <property type="match status" value="1"/>
</dbReference>
<dbReference type="PROSITE" id="PS00211">
    <property type="entry name" value="ABC_TRANSPORTER_1"/>
    <property type="match status" value="1"/>
</dbReference>
<evidence type="ECO:0000259" key="11">
    <source>
        <dbReference type="PROSITE" id="PS51866"/>
    </source>
</evidence>
<dbReference type="InterPro" id="IPR003439">
    <property type="entry name" value="ABC_transporter-like_ATP-bd"/>
</dbReference>
<dbReference type="InterPro" id="IPR005116">
    <property type="entry name" value="Transp-assoc_OB_typ1"/>
</dbReference>
<dbReference type="Pfam" id="PF00005">
    <property type="entry name" value="ABC_tran"/>
    <property type="match status" value="1"/>
</dbReference>
<dbReference type="InterPro" id="IPR017871">
    <property type="entry name" value="ABC_transporter-like_CS"/>
</dbReference>
<dbReference type="InterPro" id="IPR004606">
    <property type="entry name" value="Mop_domain"/>
</dbReference>
<dbReference type="InterPro" id="IPR008995">
    <property type="entry name" value="Mo/tungstate-bd_C_term_dom"/>
</dbReference>
<dbReference type="InterPro" id="IPR011868">
    <property type="entry name" value="ModC_ABC_ATP-bd"/>
</dbReference>
<dbReference type="PANTHER" id="PTHR43514">
    <property type="entry name" value="ABC TRANSPORTER I FAMILY MEMBER 10"/>
    <property type="match status" value="1"/>
</dbReference>
<keyword evidence="8" id="KW-0472">Membrane</keyword>
<keyword evidence="3 9" id="KW-0500">Molybdenum</keyword>
<dbReference type="GO" id="GO:0140359">
    <property type="term" value="F:ABC-type transporter activity"/>
    <property type="evidence" value="ECO:0007669"/>
    <property type="project" value="InterPro"/>
</dbReference>
<keyword evidence="2" id="KW-1003">Cell membrane</keyword>